<dbReference type="PANTHER" id="PTHR35011:SF10">
    <property type="entry name" value="TRAP TRANSPORTER SMALL PERMEASE PROTEIN"/>
    <property type="match status" value="1"/>
</dbReference>
<evidence type="ECO:0000256" key="2">
    <source>
        <dbReference type="ARBA" id="ARBA00022448"/>
    </source>
</evidence>
<dbReference type="AlphaFoldDB" id="A0AAE2ZLW8"/>
<dbReference type="InterPro" id="IPR055348">
    <property type="entry name" value="DctQ"/>
</dbReference>
<sequence length="163" mass="17583">MKIIDRLSSALAVVAGVMVILLIGVMIYEVVCRYVFNAPTLWASDMTYMLGGALFVLSAAFALKEKGHVSIDFLAQMLPDRLRCLISGLLMACVALPAFTAISWVAANKAISAYERGSVDPVSAFAPKLWPFYSVISIGLAALSLQILVTAIRDFTKAAQRHA</sequence>
<keyword evidence="4 9" id="KW-0997">Cell inner membrane</keyword>
<protein>
    <recommendedName>
        <fullName evidence="9">TRAP transporter small permease protein</fullName>
    </recommendedName>
</protein>
<gene>
    <name evidence="11" type="ORF">K1W69_06085</name>
</gene>
<feature type="transmembrane region" description="Helical" evidence="9">
    <location>
        <begin position="40"/>
        <end position="63"/>
    </location>
</feature>
<feature type="transmembrane region" description="Helical" evidence="9">
    <location>
        <begin position="130"/>
        <end position="152"/>
    </location>
</feature>
<keyword evidence="12" id="KW-1185">Reference proteome</keyword>
<evidence type="ECO:0000256" key="6">
    <source>
        <dbReference type="ARBA" id="ARBA00022989"/>
    </source>
</evidence>
<feature type="domain" description="Tripartite ATP-independent periplasmic transporters DctQ component" evidence="10">
    <location>
        <begin position="22"/>
        <end position="156"/>
    </location>
</feature>
<evidence type="ECO:0000256" key="1">
    <source>
        <dbReference type="ARBA" id="ARBA00004429"/>
    </source>
</evidence>
<proteinExistence type="inferred from homology"/>
<feature type="transmembrane region" description="Helical" evidence="9">
    <location>
        <begin position="84"/>
        <end position="107"/>
    </location>
</feature>
<dbReference type="GO" id="GO:0022857">
    <property type="term" value="F:transmembrane transporter activity"/>
    <property type="evidence" value="ECO:0007669"/>
    <property type="project" value="UniProtKB-UniRule"/>
</dbReference>
<evidence type="ECO:0000256" key="7">
    <source>
        <dbReference type="ARBA" id="ARBA00023136"/>
    </source>
</evidence>
<evidence type="ECO:0000313" key="11">
    <source>
        <dbReference type="EMBL" id="MBW8636748.1"/>
    </source>
</evidence>
<feature type="transmembrane region" description="Helical" evidence="9">
    <location>
        <begin position="7"/>
        <end position="28"/>
    </location>
</feature>
<accession>A0AAE2ZLW8</accession>
<comment type="function">
    <text evidence="9">Part of the tripartite ATP-independent periplasmic (TRAP) transport system.</text>
</comment>
<keyword evidence="6 9" id="KW-1133">Transmembrane helix</keyword>
<name>A0AAE2ZLW8_9HYPH</name>
<evidence type="ECO:0000259" key="10">
    <source>
        <dbReference type="Pfam" id="PF04290"/>
    </source>
</evidence>
<dbReference type="EMBL" id="JAICBX010000001">
    <property type="protein sequence ID" value="MBW8636748.1"/>
    <property type="molecule type" value="Genomic_DNA"/>
</dbReference>
<keyword evidence="3" id="KW-1003">Cell membrane</keyword>
<evidence type="ECO:0000256" key="9">
    <source>
        <dbReference type="RuleBase" id="RU369079"/>
    </source>
</evidence>
<comment type="similarity">
    <text evidence="8 9">Belongs to the TRAP transporter small permease family.</text>
</comment>
<evidence type="ECO:0000256" key="5">
    <source>
        <dbReference type="ARBA" id="ARBA00022692"/>
    </source>
</evidence>
<reference evidence="11" key="1">
    <citation type="submission" date="2021-08" db="EMBL/GenBank/DDBJ databases">
        <title>Hoeflea bacterium WL0058 sp. nov., isolated from the sediment.</title>
        <authorList>
            <person name="Wang L."/>
            <person name="Zhang D."/>
        </authorList>
    </citation>
    <scope>NUCLEOTIDE SEQUENCE</scope>
    <source>
        <strain evidence="11">WL0058</strain>
    </source>
</reference>
<keyword evidence="5 9" id="KW-0812">Transmembrane</keyword>
<dbReference type="GO" id="GO:0015740">
    <property type="term" value="P:C4-dicarboxylate transport"/>
    <property type="evidence" value="ECO:0007669"/>
    <property type="project" value="TreeGrafter"/>
</dbReference>
<dbReference type="InterPro" id="IPR007387">
    <property type="entry name" value="TRAP_DctQ"/>
</dbReference>
<evidence type="ECO:0000256" key="4">
    <source>
        <dbReference type="ARBA" id="ARBA00022519"/>
    </source>
</evidence>
<comment type="subcellular location">
    <subcellularLocation>
        <location evidence="1 9">Cell inner membrane</location>
        <topology evidence="1 9">Multi-pass membrane protein</topology>
    </subcellularLocation>
</comment>
<organism evidence="11 12">
    <name type="scientific">Flavimaribacter sediminis</name>
    <dbReference type="NCBI Taxonomy" id="2865987"/>
    <lineage>
        <taxon>Bacteria</taxon>
        <taxon>Pseudomonadati</taxon>
        <taxon>Pseudomonadota</taxon>
        <taxon>Alphaproteobacteria</taxon>
        <taxon>Hyphomicrobiales</taxon>
        <taxon>Rhizobiaceae</taxon>
        <taxon>Flavimaribacter</taxon>
    </lineage>
</organism>
<keyword evidence="7 9" id="KW-0472">Membrane</keyword>
<comment type="caution">
    <text evidence="11">The sequence shown here is derived from an EMBL/GenBank/DDBJ whole genome shotgun (WGS) entry which is preliminary data.</text>
</comment>
<dbReference type="Proteomes" id="UP001196509">
    <property type="component" value="Unassembled WGS sequence"/>
</dbReference>
<dbReference type="GO" id="GO:0005886">
    <property type="term" value="C:plasma membrane"/>
    <property type="evidence" value="ECO:0007669"/>
    <property type="project" value="UniProtKB-SubCell"/>
</dbReference>
<comment type="subunit">
    <text evidence="9">The complex comprises the extracytoplasmic solute receptor protein and the two transmembrane proteins.</text>
</comment>
<dbReference type="PANTHER" id="PTHR35011">
    <property type="entry name" value="2,3-DIKETO-L-GULONATE TRAP TRANSPORTER SMALL PERMEASE PROTEIN YIAM"/>
    <property type="match status" value="1"/>
</dbReference>
<dbReference type="RefSeq" id="WP_220227402.1">
    <property type="nucleotide sequence ID" value="NZ_JAICBX010000001.1"/>
</dbReference>
<evidence type="ECO:0000256" key="3">
    <source>
        <dbReference type="ARBA" id="ARBA00022475"/>
    </source>
</evidence>
<keyword evidence="2 9" id="KW-0813">Transport</keyword>
<evidence type="ECO:0000313" key="12">
    <source>
        <dbReference type="Proteomes" id="UP001196509"/>
    </source>
</evidence>
<dbReference type="Pfam" id="PF04290">
    <property type="entry name" value="DctQ"/>
    <property type="match status" value="1"/>
</dbReference>
<evidence type="ECO:0000256" key="8">
    <source>
        <dbReference type="ARBA" id="ARBA00038436"/>
    </source>
</evidence>